<name>A0AAW1X2V0_RUBAR</name>
<evidence type="ECO:0000313" key="3">
    <source>
        <dbReference type="Proteomes" id="UP001457282"/>
    </source>
</evidence>
<proteinExistence type="predicted"/>
<protein>
    <submittedName>
        <fullName evidence="2">Uncharacterized protein</fullName>
    </submittedName>
</protein>
<keyword evidence="1" id="KW-0812">Transmembrane</keyword>
<dbReference type="Proteomes" id="UP001457282">
    <property type="component" value="Unassembled WGS sequence"/>
</dbReference>
<reference evidence="2 3" key="1">
    <citation type="journal article" date="2023" name="G3 (Bethesda)">
        <title>A chromosome-length genome assembly and annotation of blackberry (Rubus argutus, cv. 'Hillquist').</title>
        <authorList>
            <person name="Bruna T."/>
            <person name="Aryal R."/>
            <person name="Dudchenko O."/>
            <person name="Sargent D.J."/>
            <person name="Mead D."/>
            <person name="Buti M."/>
            <person name="Cavallini A."/>
            <person name="Hytonen T."/>
            <person name="Andres J."/>
            <person name="Pham M."/>
            <person name="Weisz D."/>
            <person name="Mascagni F."/>
            <person name="Usai G."/>
            <person name="Natali L."/>
            <person name="Bassil N."/>
            <person name="Fernandez G.E."/>
            <person name="Lomsadze A."/>
            <person name="Armour M."/>
            <person name="Olukolu B."/>
            <person name="Poorten T."/>
            <person name="Britton C."/>
            <person name="Davik J."/>
            <person name="Ashrafi H."/>
            <person name="Aiden E.L."/>
            <person name="Borodovsky M."/>
            <person name="Worthington M."/>
        </authorList>
    </citation>
    <scope>NUCLEOTIDE SEQUENCE [LARGE SCALE GENOMIC DNA]</scope>
    <source>
        <strain evidence="2">PI 553951</strain>
    </source>
</reference>
<organism evidence="2 3">
    <name type="scientific">Rubus argutus</name>
    <name type="common">Southern blackberry</name>
    <dbReference type="NCBI Taxonomy" id="59490"/>
    <lineage>
        <taxon>Eukaryota</taxon>
        <taxon>Viridiplantae</taxon>
        <taxon>Streptophyta</taxon>
        <taxon>Embryophyta</taxon>
        <taxon>Tracheophyta</taxon>
        <taxon>Spermatophyta</taxon>
        <taxon>Magnoliopsida</taxon>
        <taxon>eudicotyledons</taxon>
        <taxon>Gunneridae</taxon>
        <taxon>Pentapetalae</taxon>
        <taxon>rosids</taxon>
        <taxon>fabids</taxon>
        <taxon>Rosales</taxon>
        <taxon>Rosaceae</taxon>
        <taxon>Rosoideae</taxon>
        <taxon>Rosoideae incertae sedis</taxon>
        <taxon>Rubus</taxon>
    </lineage>
</organism>
<dbReference type="PANTHER" id="PTHR14241:SF24">
    <property type="entry name" value="G DOMAIN-CONTAINING PROTEIN"/>
    <property type="match status" value="1"/>
</dbReference>
<accession>A0AAW1X2V0</accession>
<keyword evidence="1" id="KW-0472">Membrane</keyword>
<dbReference type="Gene3D" id="3.40.50.300">
    <property type="entry name" value="P-loop containing nucleotide triphosphate hydrolases"/>
    <property type="match status" value="1"/>
</dbReference>
<comment type="caution">
    <text evidence="2">The sequence shown here is derived from an EMBL/GenBank/DDBJ whole genome shotgun (WGS) entry which is preliminary data.</text>
</comment>
<keyword evidence="1" id="KW-1133">Transmembrane helix</keyword>
<gene>
    <name evidence="2" type="ORF">M0R45_027796</name>
</gene>
<keyword evidence="3" id="KW-1185">Reference proteome</keyword>
<dbReference type="PANTHER" id="PTHR14241">
    <property type="entry name" value="INTERFERON-INDUCED PROTEIN 44"/>
    <property type="match status" value="1"/>
</dbReference>
<feature type="transmembrane region" description="Helical" evidence="1">
    <location>
        <begin position="395"/>
        <end position="419"/>
    </location>
</feature>
<evidence type="ECO:0000256" key="1">
    <source>
        <dbReference type="SAM" id="Phobius"/>
    </source>
</evidence>
<sequence length="439" mass="49201">MKNHRHVCNSSSDEEKIIISDESSGSISSIGPYCWWRSAAKYDEYVKLKLEGGLPDVSRLTTRMRVFKELERLALVASGSTGTRDHHEYHHNEGGVNELRHKLLTYRSGDFWMPTGGISKDEMDIPPVATILLVGFSASGKSSLVNLMYCVLGRSGLMPFAQTSSSSGSGTTMLLKEHNVVRSLRSGFCVYDSRGFNYNEMGETSVGEELSSWMNDGVHQNQECLRSGNLDNVPHHVLMKDEAGDDRHDADLPIFSNYNWSSKFVRRTVNCVMVVANMAEIYKAFKAGDSKPMEATRQLFCTSAFRKCNDEKPILILTHGDMLSTEERIEGRLKICECVGASETTGVYDIVCLTEYGFLVEESDPVSAYALTEAVYRALLISDRTHVPKKTHKDWALLVLSWIICFIASLFALLAEICFKLGEGPRRSQRDHHKLLINK</sequence>
<dbReference type="InterPro" id="IPR027417">
    <property type="entry name" value="P-loop_NTPase"/>
</dbReference>
<dbReference type="SUPFAM" id="SSF52540">
    <property type="entry name" value="P-loop containing nucleoside triphosphate hydrolases"/>
    <property type="match status" value="1"/>
</dbReference>
<dbReference type="EMBL" id="JBEDUW010000005">
    <property type="protein sequence ID" value="KAK9930769.1"/>
    <property type="molecule type" value="Genomic_DNA"/>
</dbReference>
<evidence type="ECO:0000313" key="2">
    <source>
        <dbReference type="EMBL" id="KAK9930769.1"/>
    </source>
</evidence>
<dbReference type="AlphaFoldDB" id="A0AAW1X2V0"/>